<dbReference type="OrthoDB" id="270009at2759"/>
<feature type="disulfide bond" description="Redox-active" evidence="3">
    <location>
        <begin position="202"/>
        <end position="206"/>
    </location>
</feature>
<evidence type="ECO:0000256" key="1">
    <source>
        <dbReference type="ARBA" id="ARBA00010996"/>
    </source>
</evidence>
<dbReference type="InterPro" id="IPR003782">
    <property type="entry name" value="SCO1/SenC"/>
</dbReference>
<feature type="binding site" evidence="2">
    <location>
        <position position="206"/>
    </location>
    <ligand>
        <name>Cu cation</name>
        <dbReference type="ChEBI" id="CHEBI:23378"/>
    </ligand>
</feature>
<dbReference type="SUPFAM" id="SSF52833">
    <property type="entry name" value="Thioredoxin-like"/>
    <property type="match status" value="1"/>
</dbReference>
<dbReference type="CDD" id="cd02968">
    <property type="entry name" value="SCO"/>
    <property type="match status" value="1"/>
</dbReference>
<name>A0A0V0Q9H4_PSEPJ</name>
<keyword evidence="2" id="KW-0479">Metal-binding</keyword>
<dbReference type="OMA" id="TIITYLM"/>
<keyword evidence="4" id="KW-0812">Transmembrane</keyword>
<feature type="binding site" evidence="2">
    <location>
        <position position="317"/>
    </location>
    <ligand>
        <name>Cu cation</name>
        <dbReference type="ChEBI" id="CHEBI:23378"/>
    </ligand>
</feature>
<dbReference type="PANTHER" id="PTHR12151">
    <property type="entry name" value="ELECTRON TRANSPORT PROTIN SCO1/SENC FAMILY MEMBER"/>
    <property type="match status" value="1"/>
</dbReference>
<evidence type="ECO:0000256" key="4">
    <source>
        <dbReference type="SAM" id="Phobius"/>
    </source>
</evidence>
<dbReference type="FunCoup" id="A0A0V0Q9H4">
    <property type="interactions" value="191"/>
</dbReference>
<dbReference type="GO" id="GO:0005739">
    <property type="term" value="C:mitochondrion"/>
    <property type="evidence" value="ECO:0007669"/>
    <property type="project" value="GOC"/>
</dbReference>
<comment type="caution">
    <text evidence="5">The sequence shown here is derived from an EMBL/GenBank/DDBJ whole genome shotgun (WGS) entry which is preliminary data.</text>
</comment>
<reference evidence="5 6" key="1">
    <citation type="journal article" date="2015" name="Sci. Rep.">
        <title>Genome of the facultative scuticociliatosis pathogen Pseudocohnilembus persalinus provides insight into its virulence through horizontal gene transfer.</title>
        <authorList>
            <person name="Xiong J."/>
            <person name="Wang G."/>
            <person name="Cheng J."/>
            <person name="Tian M."/>
            <person name="Pan X."/>
            <person name="Warren A."/>
            <person name="Jiang C."/>
            <person name="Yuan D."/>
            <person name="Miao W."/>
        </authorList>
    </citation>
    <scope>NUCLEOTIDE SEQUENCE [LARGE SCALE GENOMIC DNA]</scope>
    <source>
        <strain evidence="5">36N120E</strain>
    </source>
</reference>
<dbReference type="Gene3D" id="3.40.30.10">
    <property type="entry name" value="Glutaredoxin"/>
    <property type="match status" value="1"/>
</dbReference>
<keyword evidence="2" id="KW-0186">Copper</keyword>
<protein>
    <submittedName>
        <fullName evidence="5">Thioredoxin-like fold</fullName>
    </submittedName>
</protein>
<keyword evidence="6" id="KW-1185">Reference proteome</keyword>
<dbReference type="FunFam" id="3.40.30.10:FF:000013">
    <property type="entry name" value="Blast:Protein SCO1 homolog, mitochondrial"/>
    <property type="match status" value="1"/>
</dbReference>
<keyword evidence="3" id="KW-1015">Disulfide bond</keyword>
<organism evidence="5 6">
    <name type="scientific">Pseudocohnilembus persalinus</name>
    <name type="common">Ciliate</name>
    <dbReference type="NCBI Taxonomy" id="266149"/>
    <lineage>
        <taxon>Eukaryota</taxon>
        <taxon>Sar</taxon>
        <taxon>Alveolata</taxon>
        <taxon>Ciliophora</taxon>
        <taxon>Intramacronucleata</taxon>
        <taxon>Oligohymenophorea</taxon>
        <taxon>Scuticociliatia</taxon>
        <taxon>Philasterida</taxon>
        <taxon>Pseudocohnilembidae</taxon>
        <taxon>Pseudocohnilembus</taxon>
    </lineage>
</organism>
<dbReference type="AlphaFoldDB" id="A0A0V0Q9H4"/>
<accession>A0A0V0Q9H4</accession>
<proteinExistence type="inferred from homology"/>
<keyword evidence="4" id="KW-0472">Membrane</keyword>
<evidence type="ECO:0000256" key="3">
    <source>
        <dbReference type="PIRSR" id="PIRSR603782-2"/>
    </source>
</evidence>
<gene>
    <name evidence="5" type="ORF">PPERSA_10598</name>
</gene>
<dbReference type="Proteomes" id="UP000054937">
    <property type="component" value="Unassembled WGS sequence"/>
</dbReference>
<dbReference type="InParanoid" id="A0A0V0Q9H4"/>
<evidence type="ECO:0000256" key="2">
    <source>
        <dbReference type="PIRSR" id="PIRSR603782-1"/>
    </source>
</evidence>
<dbReference type="InterPro" id="IPR036249">
    <property type="entry name" value="Thioredoxin-like_sf"/>
</dbReference>
<comment type="similarity">
    <text evidence="1">Belongs to the SCO1/2 family.</text>
</comment>
<evidence type="ECO:0000313" key="5">
    <source>
        <dbReference type="EMBL" id="KRW98827.1"/>
    </source>
</evidence>
<feature type="transmembrane region" description="Helical" evidence="4">
    <location>
        <begin position="127"/>
        <end position="149"/>
    </location>
</feature>
<evidence type="ECO:0000313" key="6">
    <source>
        <dbReference type="Proteomes" id="UP000054937"/>
    </source>
</evidence>
<dbReference type="GO" id="GO:0033617">
    <property type="term" value="P:mitochondrial respiratory chain complex IV assembly"/>
    <property type="evidence" value="ECO:0007669"/>
    <property type="project" value="TreeGrafter"/>
</dbReference>
<sequence>MFRNTITQLQKLQQFEKKSLRNLQAYQFQSQKFLNITRRQKNLIDLSLVNNISGKQILGQSQFQGLNLGENRNRQLFFQNRFLFSKRGDEAKEALHKVDQAMNEEAAKQNEFEDDNSFEREEGTGSLYIFGIGAFALTLGYLVMQVNVLRHEKKSNKVSAQSYSGRADIGGPWKLYDLEGKEFTDQNLKGSYYLIYFGFCNCPDICPNSLHKLSKGLKKLKEMPESKFIKLKTVFVSVDPDRDDAEKIGRFLSIFDADIIGLTSTSNDDPDLKDMLRKFRIYSTKIEYDMMDEEEKQQTRKSVKSKAELRHAYTIDHTVLTYLMDDKNQYVTHLGSNLNEHELSQIIMEKILENERQKINDIRN</sequence>
<dbReference type="EMBL" id="LDAU01000229">
    <property type="protein sequence ID" value="KRW98827.1"/>
    <property type="molecule type" value="Genomic_DNA"/>
</dbReference>
<dbReference type="PANTHER" id="PTHR12151:SF5">
    <property type="entry name" value="AT19154P"/>
    <property type="match status" value="1"/>
</dbReference>
<feature type="binding site" evidence="2">
    <location>
        <position position="202"/>
    </location>
    <ligand>
        <name>Cu cation</name>
        <dbReference type="ChEBI" id="CHEBI:23378"/>
    </ligand>
</feature>
<keyword evidence="4" id="KW-1133">Transmembrane helix</keyword>
<dbReference type="GO" id="GO:0046872">
    <property type="term" value="F:metal ion binding"/>
    <property type="evidence" value="ECO:0007669"/>
    <property type="project" value="UniProtKB-KW"/>
</dbReference>
<dbReference type="Pfam" id="PF02630">
    <property type="entry name" value="SCO1-SenC"/>
    <property type="match status" value="1"/>
</dbReference>